<dbReference type="Gene3D" id="1.10.260.40">
    <property type="entry name" value="lambda repressor-like DNA-binding domains"/>
    <property type="match status" value="1"/>
</dbReference>
<name>I4BTJ1_MYCCN</name>
<dbReference type="PROSITE" id="PS50943">
    <property type="entry name" value="HTH_CROC1"/>
    <property type="match status" value="1"/>
</dbReference>
<dbReference type="PATRIC" id="fig|710421.3.peg.5971"/>
<organism evidence="2 3">
    <name type="scientific">Mycolicibacterium chubuense (strain NBB4)</name>
    <name type="common">Mycobacterium chubuense</name>
    <dbReference type="NCBI Taxonomy" id="710421"/>
    <lineage>
        <taxon>Bacteria</taxon>
        <taxon>Bacillati</taxon>
        <taxon>Actinomycetota</taxon>
        <taxon>Actinomycetes</taxon>
        <taxon>Mycobacteriales</taxon>
        <taxon>Mycobacteriaceae</taxon>
        <taxon>Mycolicibacterium</taxon>
    </lineage>
</organism>
<dbReference type="SUPFAM" id="SSF47413">
    <property type="entry name" value="lambda repressor-like DNA-binding domains"/>
    <property type="match status" value="1"/>
</dbReference>
<gene>
    <name evidence="2" type="ordered locus">Mycch_5996</name>
</gene>
<dbReference type="HOGENOM" id="CLU_164061_0_0_11"/>
<geneLocation type="plasmid" evidence="2 3">
    <name>pMYCCH.02</name>
</geneLocation>
<dbReference type="Proteomes" id="UP000006057">
    <property type="component" value="Plasmid pMYCCH.02"/>
</dbReference>
<accession>I4BTJ1</accession>
<evidence type="ECO:0000259" key="1">
    <source>
        <dbReference type="PROSITE" id="PS50943"/>
    </source>
</evidence>
<evidence type="ECO:0000313" key="2">
    <source>
        <dbReference type="EMBL" id="AFM20598.1"/>
    </source>
</evidence>
<protein>
    <submittedName>
        <fullName evidence="2">Putative transcriptional regulator</fullName>
    </submittedName>
</protein>
<evidence type="ECO:0000313" key="3">
    <source>
        <dbReference type="Proteomes" id="UP000006057"/>
    </source>
</evidence>
<dbReference type="EMBL" id="CP003055">
    <property type="protein sequence ID" value="AFM20598.1"/>
    <property type="molecule type" value="Genomic_DNA"/>
</dbReference>
<dbReference type="InterPro" id="IPR001387">
    <property type="entry name" value="Cro/C1-type_HTH"/>
</dbReference>
<reference evidence="2 3" key="1">
    <citation type="submission" date="2012-06" db="EMBL/GenBank/DDBJ databases">
        <title>Complete sequence of plasmid 2 of Mycobacterium chubuense NBB4.</title>
        <authorList>
            <consortium name="US DOE Joint Genome Institute"/>
            <person name="Lucas S."/>
            <person name="Han J."/>
            <person name="Lapidus A."/>
            <person name="Cheng J.-F."/>
            <person name="Goodwin L."/>
            <person name="Pitluck S."/>
            <person name="Peters L."/>
            <person name="Mikhailova N."/>
            <person name="Teshima H."/>
            <person name="Detter J.C."/>
            <person name="Han C."/>
            <person name="Tapia R."/>
            <person name="Land M."/>
            <person name="Hauser L."/>
            <person name="Kyrpides N."/>
            <person name="Ivanova N."/>
            <person name="Pagani I."/>
            <person name="Mattes T."/>
            <person name="Holmes A."/>
            <person name="Rutledge P."/>
            <person name="Paulsen I."/>
            <person name="Coleman N."/>
            <person name="Woyke T."/>
        </authorList>
    </citation>
    <scope>NUCLEOTIDE SEQUENCE [LARGE SCALE GENOMIC DNA]</scope>
    <source>
        <strain evidence="2 3">NBB4</strain>
        <plasmid evidence="2 3">pMYCCH.02</plasmid>
    </source>
</reference>
<feature type="domain" description="HTH cro/C1-type" evidence="1">
    <location>
        <begin position="14"/>
        <end position="67"/>
    </location>
</feature>
<sequence length="121" mass="13328">MTGKVDVAGLYAALDAARRDRGMSWRQVAGDAGVSPSLLSRMANHQRPDLDGFVALVQWLGVSAETFMSATTGERRTEGDLATEVSLLLRAHKDLDEDDRRHLQDVVESTLRHIRAVRDNG</sequence>
<dbReference type="GO" id="GO:0003677">
    <property type="term" value="F:DNA binding"/>
    <property type="evidence" value="ECO:0007669"/>
    <property type="project" value="InterPro"/>
</dbReference>
<dbReference type="SMART" id="SM00530">
    <property type="entry name" value="HTH_XRE"/>
    <property type="match status" value="1"/>
</dbReference>
<keyword evidence="3" id="KW-1185">Reference proteome</keyword>
<dbReference type="KEGG" id="mcb:Mycch_5996"/>
<dbReference type="CDD" id="cd00093">
    <property type="entry name" value="HTH_XRE"/>
    <property type="match status" value="1"/>
</dbReference>
<keyword evidence="2" id="KW-0614">Plasmid</keyword>
<dbReference type="InterPro" id="IPR010982">
    <property type="entry name" value="Lambda_DNA-bd_dom_sf"/>
</dbReference>
<proteinExistence type="predicted"/>
<dbReference type="AlphaFoldDB" id="I4BTJ1"/>